<dbReference type="RefSeq" id="WP_002597404.1">
    <property type="nucleotide sequence ID" value="NZ_KB850956.1"/>
</dbReference>
<name>N9XPP7_9CLOT</name>
<comment type="caution">
    <text evidence="1">The sequence shown here is derived from an EMBL/GenBank/DDBJ whole genome shotgun (WGS) entry which is preliminary data.</text>
</comment>
<proteinExistence type="predicted"/>
<gene>
    <name evidence="1" type="ORF">HMPREF1092_00902</name>
</gene>
<dbReference type="HOGENOM" id="CLU_2933117_0_0_9"/>
<evidence type="ECO:0000313" key="2">
    <source>
        <dbReference type="Proteomes" id="UP000013097"/>
    </source>
</evidence>
<organism evidence="1 2">
    <name type="scientific">Clostridium thermobutyricum</name>
    <dbReference type="NCBI Taxonomy" id="29372"/>
    <lineage>
        <taxon>Bacteria</taxon>
        <taxon>Bacillati</taxon>
        <taxon>Bacillota</taxon>
        <taxon>Clostridia</taxon>
        <taxon>Eubacteriales</taxon>
        <taxon>Clostridiaceae</taxon>
        <taxon>Clostridium</taxon>
    </lineage>
</organism>
<dbReference type="PATRIC" id="fig|999411.4.peg.875"/>
<keyword evidence="2" id="KW-1185">Reference proteome</keyword>
<dbReference type="AlphaFoldDB" id="N9XPP7"/>
<accession>N9XPP7</accession>
<dbReference type="EMBL" id="AGYT01000008">
    <property type="protein sequence ID" value="ENZ01668.1"/>
    <property type="molecule type" value="Genomic_DNA"/>
</dbReference>
<protein>
    <submittedName>
        <fullName evidence="1">Uncharacterized protein</fullName>
    </submittedName>
</protein>
<evidence type="ECO:0000313" key="1">
    <source>
        <dbReference type="EMBL" id="ENZ01668.1"/>
    </source>
</evidence>
<reference evidence="1 2" key="1">
    <citation type="submission" date="2013-01" db="EMBL/GenBank/DDBJ databases">
        <title>The Genome Sequence of Clostridium colicanis 209318.</title>
        <authorList>
            <consortium name="The Broad Institute Genome Sequencing Platform"/>
            <person name="Earl A."/>
            <person name="Ward D."/>
            <person name="Feldgarden M."/>
            <person name="Gevers D."/>
            <person name="Courvalin P."/>
            <person name="Lambert T."/>
            <person name="Walker B."/>
            <person name="Young S.K."/>
            <person name="Zeng Q."/>
            <person name="Gargeya S."/>
            <person name="Fitzgerald M."/>
            <person name="Haas B."/>
            <person name="Abouelleil A."/>
            <person name="Alvarado L."/>
            <person name="Arachchi H.M."/>
            <person name="Berlin A.M."/>
            <person name="Chapman S.B."/>
            <person name="Dewar J."/>
            <person name="Goldberg J."/>
            <person name="Griggs A."/>
            <person name="Gujja S."/>
            <person name="Hansen M."/>
            <person name="Howarth C."/>
            <person name="Imamovic A."/>
            <person name="Larimer J."/>
            <person name="McCowan C."/>
            <person name="Murphy C."/>
            <person name="Neiman D."/>
            <person name="Pearson M."/>
            <person name="Priest M."/>
            <person name="Roberts A."/>
            <person name="Saif S."/>
            <person name="Shea T."/>
            <person name="Sisk P."/>
            <person name="Sykes S."/>
            <person name="Wortman J."/>
            <person name="Nusbaum C."/>
            <person name="Birren B."/>
        </authorList>
    </citation>
    <scope>NUCLEOTIDE SEQUENCE [LARGE SCALE GENOMIC DNA]</scope>
    <source>
        <strain evidence="1 2">209318</strain>
    </source>
</reference>
<sequence length="60" mass="6834">MSNIEVRELKQQSKIFREMADLLDKAVIAIENGEDDKVEEIEGACLIKIMQLKSIEIKGE</sequence>
<dbReference type="Proteomes" id="UP000013097">
    <property type="component" value="Unassembled WGS sequence"/>
</dbReference>